<evidence type="ECO:0000256" key="9">
    <source>
        <dbReference type="PROSITE-ProRule" id="PRU10141"/>
    </source>
</evidence>
<proteinExistence type="predicted"/>
<evidence type="ECO:0000256" key="3">
    <source>
        <dbReference type="ARBA" id="ARBA00022692"/>
    </source>
</evidence>
<dbReference type="Gene3D" id="1.10.510.10">
    <property type="entry name" value="Transferase(Phosphotransferase) domain 1"/>
    <property type="match status" value="1"/>
</dbReference>
<dbReference type="InterPro" id="IPR024788">
    <property type="entry name" value="Malectin-like_Carb-bd_dom"/>
</dbReference>
<keyword evidence="3 10" id="KW-0812">Transmembrane</keyword>
<evidence type="ECO:0000259" key="11">
    <source>
        <dbReference type="Pfam" id="PF07714"/>
    </source>
</evidence>
<dbReference type="GO" id="GO:0016020">
    <property type="term" value="C:membrane"/>
    <property type="evidence" value="ECO:0007669"/>
    <property type="project" value="UniProtKB-SubCell"/>
</dbReference>
<evidence type="ECO:0000313" key="14">
    <source>
        <dbReference type="Proteomes" id="UP000467840"/>
    </source>
</evidence>
<keyword evidence="6 9" id="KW-0067">ATP-binding</keyword>
<feature type="domain" description="Serine-threonine/tyrosine-protein kinase catalytic" evidence="11">
    <location>
        <begin position="279"/>
        <end position="310"/>
    </location>
</feature>
<dbReference type="EMBL" id="JAAGAX010000010">
    <property type="protein sequence ID" value="KAF2301310.1"/>
    <property type="molecule type" value="Genomic_DNA"/>
</dbReference>
<protein>
    <recommendedName>
        <fullName evidence="15">Protein kinase domain-containing protein</fullName>
    </recommendedName>
</protein>
<keyword evidence="4" id="KW-0732">Signal</keyword>
<gene>
    <name evidence="13" type="ORF">GH714_022564</name>
</gene>
<dbReference type="InterPro" id="IPR011009">
    <property type="entry name" value="Kinase-like_dom_sf"/>
</dbReference>
<dbReference type="InterPro" id="IPR017441">
    <property type="entry name" value="Protein_kinase_ATP_BS"/>
</dbReference>
<accession>A0A6A6LIS3</accession>
<dbReference type="PROSITE" id="PS00107">
    <property type="entry name" value="PROTEIN_KINASE_ATP"/>
    <property type="match status" value="1"/>
</dbReference>
<keyword evidence="8 10" id="KW-0472">Membrane</keyword>
<feature type="domain" description="Malectin-like" evidence="12">
    <location>
        <begin position="8"/>
        <end position="131"/>
    </location>
</feature>
<keyword evidence="14" id="KW-1185">Reference proteome</keyword>
<evidence type="ECO:0000256" key="4">
    <source>
        <dbReference type="ARBA" id="ARBA00022729"/>
    </source>
</evidence>
<evidence type="ECO:0000256" key="1">
    <source>
        <dbReference type="ARBA" id="ARBA00004167"/>
    </source>
</evidence>
<evidence type="ECO:0000256" key="2">
    <source>
        <dbReference type="ARBA" id="ARBA00022527"/>
    </source>
</evidence>
<evidence type="ECO:0000313" key="13">
    <source>
        <dbReference type="EMBL" id="KAF2301310.1"/>
    </source>
</evidence>
<keyword evidence="7 10" id="KW-1133">Transmembrane helix</keyword>
<reference evidence="13 14" key="1">
    <citation type="journal article" date="2020" name="Mol. Plant">
        <title>The Chromosome-Based Rubber Tree Genome Provides New Insights into Spurge Genome Evolution and Rubber Biosynthesis.</title>
        <authorList>
            <person name="Liu J."/>
            <person name="Shi C."/>
            <person name="Shi C.C."/>
            <person name="Li W."/>
            <person name="Zhang Q.J."/>
            <person name="Zhang Y."/>
            <person name="Li K."/>
            <person name="Lu H.F."/>
            <person name="Shi C."/>
            <person name="Zhu S.T."/>
            <person name="Xiao Z.Y."/>
            <person name="Nan H."/>
            <person name="Yue Y."/>
            <person name="Zhu X.G."/>
            <person name="Wu Y."/>
            <person name="Hong X.N."/>
            <person name="Fan G.Y."/>
            <person name="Tong Y."/>
            <person name="Zhang D."/>
            <person name="Mao C.L."/>
            <person name="Liu Y.L."/>
            <person name="Hao S.J."/>
            <person name="Liu W.Q."/>
            <person name="Lv M.Q."/>
            <person name="Zhang H.B."/>
            <person name="Liu Y."/>
            <person name="Hu-Tang G.R."/>
            <person name="Wang J.P."/>
            <person name="Wang J.H."/>
            <person name="Sun Y.H."/>
            <person name="Ni S.B."/>
            <person name="Chen W.B."/>
            <person name="Zhang X.C."/>
            <person name="Jiao Y.N."/>
            <person name="Eichler E.E."/>
            <person name="Li G.H."/>
            <person name="Liu X."/>
            <person name="Gao L.Z."/>
        </authorList>
    </citation>
    <scope>NUCLEOTIDE SEQUENCE [LARGE SCALE GENOMIC DNA]</scope>
    <source>
        <strain evidence="14">cv. GT1</strain>
        <tissue evidence="13">Leaf</tissue>
    </source>
</reference>
<evidence type="ECO:0000256" key="6">
    <source>
        <dbReference type="ARBA" id="ARBA00022840"/>
    </source>
</evidence>
<dbReference type="Gene3D" id="2.60.120.430">
    <property type="entry name" value="Galactose-binding lectin"/>
    <property type="match status" value="1"/>
</dbReference>
<comment type="caution">
    <text evidence="13">The sequence shown here is derived from an EMBL/GenBank/DDBJ whole genome shotgun (WGS) entry which is preliminary data.</text>
</comment>
<dbReference type="GO" id="GO:0005524">
    <property type="term" value="F:ATP binding"/>
    <property type="evidence" value="ECO:0007669"/>
    <property type="project" value="UniProtKB-UniRule"/>
</dbReference>
<keyword evidence="2" id="KW-0808">Transferase</keyword>
<evidence type="ECO:0000256" key="7">
    <source>
        <dbReference type="ARBA" id="ARBA00022989"/>
    </source>
</evidence>
<sequence>MGGPTIFPENDTLGRTWVSDQSYLVNPNVATNISENGGDKCLLQDEATPDIASPAVYATGTIMNSASDANVTWEFVIDPGYQYLVQFHISDILSKNLGQLYFNVYIDSWVGFRDLNRNAMLHMDYVTALTVSNKLRNLGSPTGSATLPPDSTSAKKNVGIMVGLIIGAVIAVVLAAIIFFFCNKGKKLARQGHSKTKCKNSPTVGSKNSNMGYRIPFVAVEEATNCFDESWVIGIGGFGKVYKGVLNDGTKVAVKRANPRPEIDQSHVSTAVKGTFGCLDPEYFERRQLTEKSDVYSFGMVLFEVLCARPVTDPTFPEGMNFADWIMEWKKKGQLEQVTDSTLVGKIRPDSLGKFCETAEKCLAECRIDRPPIGVVLRNLECALRLQEVAAHGDPEENSINMIGELSPQINNLRHVDNSVSVAEFEASSVDNLSEEMHD</sequence>
<dbReference type="PANTHER" id="PTHR47989">
    <property type="entry name" value="OS01G0750732 PROTEIN"/>
    <property type="match status" value="1"/>
</dbReference>
<dbReference type="GO" id="GO:0004674">
    <property type="term" value="F:protein serine/threonine kinase activity"/>
    <property type="evidence" value="ECO:0007669"/>
    <property type="project" value="UniProtKB-KW"/>
</dbReference>
<evidence type="ECO:0000259" key="12">
    <source>
        <dbReference type="Pfam" id="PF12819"/>
    </source>
</evidence>
<feature type="transmembrane region" description="Helical" evidence="10">
    <location>
        <begin position="158"/>
        <end position="182"/>
    </location>
</feature>
<feature type="binding site" evidence="9">
    <location>
        <position position="255"/>
    </location>
    <ligand>
        <name>ATP</name>
        <dbReference type="ChEBI" id="CHEBI:30616"/>
    </ligand>
</feature>
<organism evidence="13 14">
    <name type="scientific">Hevea brasiliensis</name>
    <name type="common">Para rubber tree</name>
    <name type="synonym">Siphonia brasiliensis</name>
    <dbReference type="NCBI Taxonomy" id="3981"/>
    <lineage>
        <taxon>Eukaryota</taxon>
        <taxon>Viridiplantae</taxon>
        <taxon>Streptophyta</taxon>
        <taxon>Embryophyta</taxon>
        <taxon>Tracheophyta</taxon>
        <taxon>Spermatophyta</taxon>
        <taxon>Magnoliopsida</taxon>
        <taxon>eudicotyledons</taxon>
        <taxon>Gunneridae</taxon>
        <taxon>Pentapetalae</taxon>
        <taxon>rosids</taxon>
        <taxon>fabids</taxon>
        <taxon>Malpighiales</taxon>
        <taxon>Euphorbiaceae</taxon>
        <taxon>Crotonoideae</taxon>
        <taxon>Micrandreae</taxon>
        <taxon>Hevea</taxon>
    </lineage>
</organism>
<dbReference type="Pfam" id="PF12819">
    <property type="entry name" value="Malectin_like"/>
    <property type="match status" value="1"/>
</dbReference>
<dbReference type="Pfam" id="PF07714">
    <property type="entry name" value="PK_Tyr_Ser-Thr"/>
    <property type="match status" value="1"/>
</dbReference>
<dbReference type="AlphaFoldDB" id="A0A6A6LIS3"/>
<evidence type="ECO:0000256" key="8">
    <source>
        <dbReference type="ARBA" id="ARBA00023136"/>
    </source>
</evidence>
<evidence type="ECO:0000256" key="5">
    <source>
        <dbReference type="ARBA" id="ARBA00022741"/>
    </source>
</evidence>
<keyword evidence="2" id="KW-0723">Serine/threonine-protein kinase</keyword>
<dbReference type="PANTHER" id="PTHR47989:SF62">
    <property type="entry name" value="OS05G0423500 PROTEIN"/>
    <property type="match status" value="1"/>
</dbReference>
<evidence type="ECO:0000256" key="10">
    <source>
        <dbReference type="SAM" id="Phobius"/>
    </source>
</evidence>
<evidence type="ECO:0008006" key="15">
    <source>
        <dbReference type="Google" id="ProtNLM"/>
    </source>
</evidence>
<dbReference type="InterPro" id="IPR001245">
    <property type="entry name" value="Ser-Thr/Tyr_kinase_cat_dom"/>
</dbReference>
<keyword evidence="2" id="KW-0418">Kinase</keyword>
<dbReference type="Proteomes" id="UP000467840">
    <property type="component" value="Chromosome 4"/>
</dbReference>
<name>A0A6A6LIS3_HEVBR</name>
<dbReference type="SUPFAM" id="SSF56112">
    <property type="entry name" value="Protein kinase-like (PK-like)"/>
    <property type="match status" value="1"/>
</dbReference>
<keyword evidence="5 9" id="KW-0547">Nucleotide-binding</keyword>
<comment type="subcellular location">
    <subcellularLocation>
        <location evidence="1">Membrane</location>
        <topology evidence="1">Single-pass membrane protein</topology>
    </subcellularLocation>
</comment>